<sequence>MPPGKGDGFPKAQNDWIMNHMPVYLAKTVPGKPHIPGEPPPVEDVDLLKWVHARRSEFEVTFKEDLKAVIAEGSTTAKKIRERFDAKFRNEKAKCWAKLRREIPITTVPVNSQPLPRSAVTSTSQPLASDTTSNATTLLWSTILKEAQITGRSLFEEDRRTIVNAEVNATRKDESVNHKQHVGLLRSRLKAEWEELGDRQKEWEEKAKKMKSAEQDGLLYRNQAAALDSVHGLLRSLIGPISDANYKIGNARFHVLYAYRDEREKFSDIRYSIDVTDEGLAQIPFEDFNEEYAKVAESWLECSQATVSFNRSLSTPKDREVFRLDSMGVPIFPPIAENATTPDELRRVLINFIQAQWEYTHMAAAVPDIPWFDDNFTSYLAPSVTSVPNPSTATITSLYDFLSMIKARQTDNSGVVLFSIKKSLSTRTPQSPQPTPPTPPHTLTSGPPSQMSVNATFQTATPSQPQVEPQPQPTKKRQLSLSPASALLPHSPQRSADAGDDPQPHRSGNAGDDSRLPQPARSSPHSPVALVNTVDDPQPPSSPLTPILALVNTVDDPQPPSSPLTPIPSVRGSSLTPPRDQDLPKQSHNKVGGKRKIGNNPEADSARSKKVKLRNTNDIVPVAPSRRTTRSKEVRPTLPSSSIKAPKPALTRTGKPAKGWVMASSESDG</sequence>
<accession>A0A0C9X7S3</accession>
<feature type="compositionally biased region" description="Low complexity" evidence="1">
    <location>
        <begin position="479"/>
        <end position="492"/>
    </location>
</feature>
<dbReference type="HOGENOM" id="CLU_505340_0_0_1"/>
<reference evidence="2 3" key="1">
    <citation type="submission" date="2014-04" db="EMBL/GenBank/DDBJ databases">
        <authorList>
            <consortium name="DOE Joint Genome Institute"/>
            <person name="Kuo A."/>
            <person name="Kohler A."/>
            <person name="Nagy L.G."/>
            <person name="Floudas D."/>
            <person name="Copeland A."/>
            <person name="Barry K.W."/>
            <person name="Cichocki N."/>
            <person name="Veneault-Fourrey C."/>
            <person name="LaButti K."/>
            <person name="Lindquist E.A."/>
            <person name="Lipzen A."/>
            <person name="Lundell T."/>
            <person name="Morin E."/>
            <person name="Murat C."/>
            <person name="Sun H."/>
            <person name="Tunlid A."/>
            <person name="Henrissat B."/>
            <person name="Grigoriev I.V."/>
            <person name="Hibbett D.S."/>
            <person name="Martin F."/>
            <person name="Nordberg H.P."/>
            <person name="Cantor M.N."/>
            <person name="Hua S.X."/>
        </authorList>
    </citation>
    <scope>NUCLEOTIDE SEQUENCE [LARGE SCALE GENOMIC DNA]</scope>
    <source>
        <strain evidence="2 3">LaAM-08-1</strain>
    </source>
</reference>
<evidence type="ECO:0000313" key="2">
    <source>
        <dbReference type="EMBL" id="KIJ92412.1"/>
    </source>
</evidence>
<name>A0A0C9X7S3_9AGAR</name>
<feature type="compositionally biased region" description="Pro residues" evidence="1">
    <location>
        <begin position="431"/>
        <end position="440"/>
    </location>
</feature>
<organism evidence="2 3">
    <name type="scientific">Laccaria amethystina LaAM-08-1</name>
    <dbReference type="NCBI Taxonomy" id="1095629"/>
    <lineage>
        <taxon>Eukaryota</taxon>
        <taxon>Fungi</taxon>
        <taxon>Dikarya</taxon>
        <taxon>Basidiomycota</taxon>
        <taxon>Agaricomycotina</taxon>
        <taxon>Agaricomycetes</taxon>
        <taxon>Agaricomycetidae</taxon>
        <taxon>Agaricales</taxon>
        <taxon>Agaricineae</taxon>
        <taxon>Hydnangiaceae</taxon>
        <taxon>Laccaria</taxon>
    </lineage>
</organism>
<dbReference type="Proteomes" id="UP000054477">
    <property type="component" value="Unassembled WGS sequence"/>
</dbReference>
<protein>
    <submittedName>
        <fullName evidence="2">Uncharacterized protein</fullName>
    </submittedName>
</protein>
<feature type="compositionally biased region" description="Polar residues" evidence="1">
    <location>
        <begin position="450"/>
        <end position="461"/>
    </location>
</feature>
<evidence type="ECO:0000313" key="3">
    <source>
        <dbReference type="Proteomes" id="UP000054477"/>
    </source>
</evidence>
<dbReference type="AlphaFoldDB" id="A0A0C9X7S3"/>
<keyword evidence="3" id="KW-1185">Reference proteome</keyword>
<dbReference type="EMBL" id="KN838911">
    <property type="protein sequence ID" value="KIJ92412.1"/>
    <property type="molecule type" value="Genomic_DNA"/>
</dbReference>
<feature type="compositionally biased region" description="Pro residues" evidence="1">
    <location>
        <begin position="557"/>
        <end position="566"/>
    </location>
</feature>
<dbReference type="STRING" id="1095629.A0A0C9X7S3"/>
<reference evidence="3" key="2">
    <citation type="submission" date="2015-01" db="EMBL/GenBank/DDBJ databases">
        <title>Evolutionary Origins and Diversification of the Mycorrhizal Mutualists.</title>
        <authorList>
            <consortium name="DOE Joint Genome Institute"/>
            <consortium name="Mycorrhizal Genomics Consortium"/>
            <person name="Kohler A."/>
            <person name="Kuo A."/>
            <person name="Nagy L.G."/>
            <person name="Floudas D."/>
            <person name="Copeland A."/>
            <person name="Barry K.W."/>
            <person name="Cichocki N."/>
            <person name="Veneault-Fourrey C."/>
            <person name="LaButti K."/>
            <person name="Lindquist E.A."/>
            <person name="Lipzen A."/>
            <person name="Lundell T."/>
            <person name="Morin E."/>
            <person name="Murat C."/>
            <person name="Riley R."/>
            <person name="Ohm R."/>
            <person name="Sun H."/>
            <person name="Tunlid A."/>
            <person name="Henrissat B."/>
            <person name="Grigoriev I.V."/>
            <person name="Hibbett D.S."/>
            <person name="Martin F."/>
        </authorList>
    </citation>
    <scope>NUCLEOTIDE SEQUENCE [LARGE SCALE GENOMIC DNA]</scope>
    <source>
        <strain evidence="3">LaAM-08-1</strain>
    </source>
</reference>
<dbReference type="OrthoDB" id="3067489at2759"/>
<feature type="region of interest" description="Disordered" evidence="1">
    <location>
        <begin position="424"/>
        <end position="669"/>
    </location>
</feature>
<evidence type="ECO:0000256" key="1">
    <source>
        <dbReference type="SAM" id="MobiDB-lite"/>
    </source>
</evidence>
<feature type="compositionally biased region" description="Basic residues" evidence="1">
    <location>
        <begin position="587"/>
        <end position="597"/>
    </location>
</feature>
<proteinExistence type="predicted"/>
<gene>
    <name evidence="2" type="ORF">K443DRAFT_13614</name>
</gene>